<dbReference type="Proteomes" id="UP000192328">
    <property type="component" value="Unassembled WGS sequence"/>
</dbReference>
<dbReference type="EMBL" id="FWXZ01000001">
    <property type="protein sequence ID" value="SMC44746.1"/>
    <property type="molecule type" value="Genomic_DNA"/>
</dbReference>
<protein>
    <submittedName>
        <fullName evidence="1">Uncharacterized protein</fullName>
    </submittedName>
</protein>
<keyword evidence="2" id="KW-1185">Reference proteome</keyword>
<accession>A0AC61PJG3</accession>
<evidence type="ECO:0000313" key="2">
    <source>
        <dbReference type="Proteomes" id="UP000192328"/>
    </source>
</evidence>
<organism evidence="1 2">
    <name type="scientific">Aristaeella lactis</name>
    <dbReference type="NCBI Taxonomy" id="3046383"/>
    <lineage>
        <taxon>Bacteria</taxon>
        <taxon>Bacillati</taxon>
        <taxon>Bacillota</taxon>
        <taxon>Clostridia</taxon>
        <taxon>Eubacteriales</taxon>
        <taxon>Aristaeellaceae</taxon>
        <taxon>Aristaeella</taxon>
    </lineage>
</organism>
<comment type="caution">
    <text evidence="1">The sequence shown here is derived from an EMBL/GenBank/DDBJ whole genome shotgun (WGS) entry which is preliminary data.</text>
</comment>
<reference evidence="1" key="1">
    <citation type="submission" date="2017-04" db="EMBL/GenBank/DDBJ databases">
        <authorList>
            <person name="Varghese N."/>
            <person name="Submissions S."/>
        </authorList>
    </citation>
    <scope>NUCLEOTIDE SEQUENCE</scope>
    <source>
        <strain evidence="1">WTE2008</strain>
    </source>
</reference>
<evidence type="ECO:0000313" key="1">
    <source>
        <dbReference type="EMBL" id="SMC44746.1"/>
    </source>
</evidence>
<sequence>MFISTALADGIKSAVKSDSALSEYFMSQFENLTPWKIVIGLVMGLIVGLIIAFVYKRCYRGVLYSPTFAMTLMMLTLITTPVVMCIKSNISLSMGMVGALSIVRFRTAVKDPMDTAYMFWALTMGILLGAELYVHAVAVVLGIGVILMLMTFVRFRNPDSYLLVVHYDDYAEQDITQLLRRTVRQRKLRSKTVTRSGAEMTVEVRLDSKQDLVSAVLNIEGVHDATLVACQVEAGT</sequence>
<proteinExistence type="predicted"/>
<gene>
    <name evidence="1" type="ORF">SAMN06297397_0960</name>
</gene>
<name>A0AC61PJG3_9FIRM</name>